<dbReference type="RefSeq" id="WP_305733263.1">
    <property type="nucleotide sequence ID" value="NZ_OW150024.1"/>
</dbReference>
<feature type="region of interest" description="Disordered" evidence="1">
    <location>
        <begin position="1"/>
        <end position="126"/>
    </location>
</feature>
<feature type="region of interest" description="Disordered" evidence="1">
    <location>
        <begin position="163"/>
        <end position="265"/>
    </location>
</feature>
<evidence type="ECO:0000256" key="1">
    <source>
        <dbReference type="SAM" id="MobiDB-lite"/>
    </source>
</evidence>
<organism evidence="2 3">
    <name type="scientific">Trichlorobacter ammonificans</name>
    <dbReference type="NCBI Taxonomy" id="2916410"/>
    <lineage>
        <taxon>Bacteria</taxon>
        <taxon>Pseudomonadati</taxon>
        <taxon>Thermodesulfobacteriota</taxon>
        <taxon>Desulfuromonadia</taxon>
        <taxon>Geobacterales</taxon>
        <taxon>Geobacteraceae</taxon>
        <taxon>Trichlorobacter</taxon>
    </lineage>
</organism>
<dbReference type="InterPro" id="IPR021973">
    <property type="entry name" value="SprA-related"/>
</dbReference>
<reference evidence="2 3" key="1">
    <citation type="submission" date="2022-03" db="EMBL/GenBank/DDBJ databases">
        <authorList>
            <person name="Koch H."/>
        </authorList>
    </citation>
    <scope>NUCLEOTIDE SEQUENCE [LARGE SCALE GENOMIC DNA]</scope>
    <source>
        <strain evidence="2 3">G1</strain>
    </source>
</reference>
<feature type="compositionally biased region" description="Low complexity" evidence="1">
    <location>
        <begin position="171"/>
        <end position="184"/>
    </location>
</feature>
<name>A0ABM9DCQ3_9BACT</name>
<feature type="compositionally biased region" description="Basic and acidic residues" evidence="1">
    <location>
        <begin position="62"/>
        <end position="105"/>
    </location>
</feature>
<feature type="compositionally biased region" description="Polar residues" evidence="1">
    <location>
        <begin position="233"/>
        <end position="243"/>
    </location>
</feature>
<dbReference type="Proteomes" id="UP001295463">
    <property type="component" value="Chromosome"/>
</dbReference>
<sequence>MEFSAVADRGAGTVPVRQFSGIPAADGTEAEKRRSVGGRSREPVEDRVTLSAQQPGQALETGQREPKPGERTTADGRSVEDPQVKQTVERLKRTEEKVKAHEAAHKAAGGNLAGSASYSYTQGPDGRSYITGGEVQIDVSGGRTPEETIARMQQVIRAALAPADPSGQDRAVAAQAANQMAQAQQEKRQPESLSGADAGSNATSTGSGEALRPTGDGRVQRAYGDPAVRGREWSQTTSFSAVSEVSAGRMKRGVSREGRPFSIIA</sequence>
<protein>
    <recommendedName>
        <fullName evidence="4">Catalase</fullName>
    </recommendedName>
</protein>
<feature type="compositionally biased region" description="Basic and acidic residues" evidence="1">
    <location>
        <begin position="29"/>
        <end position="48"/>
    </location>
</feature>
<evidence type="ECO:0000313" key="3">
    <source>
        <dbReference type="Proteomes" id="UP001295463"/>
    </source>
</evidence>
<dbReference type="EMBL" id="OW150024">
    <property type="protein sequence ID" value="CAH2032517.1"/>
    <property type="molecule type" value="Genomic_DNA"/>
</dbReference>
<accession>A0ABM9DCQ3</accession>
<keyword evidence="3" id="KW-1185">Reference proteome</keyword>
<gene>
    <name evidence="2" type="ORF">GEAMG1_2681</name>
</gene>
<proteinExistence type="predicted"/>
<dbReference type="Pfam" id="PF12118">
    <property type="entry name" value="SprA-related"/>
    <property type="match status" value="1"/>
</dbReference>
<evidence type="ECO:0008006" key="4">
    <source>
        <dbReference type="Google" id="ProtNLM"/>
    </source>
</evidence>
<evidence type="ECO:0000313" key="2">
    <source>
        <dbReference type="EMBL" id="CAH2032517.1"/>
    </source>
</evidence>